<comment type="caution">
    <text evidence="2">The sequence shown here is derived from an EMBL/GenBank/DDBJ whole genome shotgun (WGS) entry which is preliminary data.</text>
</comment>
<dbReference type="EMBL" id="MU069640">
    <property type="protein sequence ID" value="KAF5836850.1"/>
    <property type="molecule type" value="Genomic_DNA"/>
</dbReference>
<accession>A0ABQ7GQG3</accession>
<keyword evidence="1" id="KW-1133">Transmembrane helix</keyword>
<evidence type="ECO:0000313" key="2">
    <source>
        <dbReference type="EMBL" id="KAF5836850.1"/>
    </source>
</evidence>
<organism evidence="2 3">
    <name type="scientific">Dunaliella salina</name>
    <name type="common">Green alga</name>
    <name type="synonym">Protococcus salinus</name>
    <dbReference type="NCBI Taxonomy" id="3046"/>
    <lineage>
        <taxon>Eukaryota</taxon>
        <taxon>Viridiplantae</taxon>
        <taxon>Chlorophyta</taxon>
        <taxon>core chlorophytes</taxon>
        <taxon>Chlorophyceae</taxon>
        <taxon>CS clade</taxon>
        <taxon>Chlamydomonadales</taxon>
        <taxon>Dunaliellaceae</taxon>
        <taxon>Dunaliella</taxon>
    </lineage>
</organism>
<evidence type="ECO:0000256" key="1">
    <source>
        <dbReference type="SAM" id="Phobius"/>
    </source>
</evidence>
<evidence type="ECO:0008006" key="4">
    <source>
        <dbReference type="Google" id="ProtNLM"/>
    </source>
</evidence>
<dbReference type="InterPro" id="IPR023393">
    <property type="entry name" value="START-like_dom_sf"/>
</dbReference>
<feature type="transmembrane region" description="Helical" evidence="1">
    <location>
        <begin position="133"/>
        <end position="154"/>
    </location>
</feature>
<keyword evidence="1" id="KW-0812">Transmembrane</keyword>
<dbReference type="SUPFAM" id="SSF55961">
    <property type="entry name" value="Bet v1-like"/>
    <property type="match status" value="1"/>
</dbReference>
<protein>
    <recommendedName>
        <fullName evidence="4">Encoded protein</fullName>
    </recommendedName>
</protein>
<evidence type="ECO:0000313" key="3">
    <source>
        <dbReference type="Proteomes" id="UP000815325"/>
    </source>
</evidence>
<sequence length="198" mass="22447">MTAVFAEFDLIKTWNKQMAETAILKRHSMTGMLCLLSCWLPWPFSNVDLIVDAVGLNFLREKQRCLFLTFQSPLSLPDDVQLSPSHRSNKRLRMLPGSYFHYQPLPPNAPGKPPRVRCCIEALIEPDMHMPSFLVSFVLQVLAPFFFSTVSGLLKRAFKNQADPLPQRMIQKPKLYDIISSSAREAMANQEDSPAGHA</sequence>
<keyword evidence="3" id="KW-1185">Reference proteome</keyword>
<gene>
    <name evidence="2" type="ORF">DUNSADRAFT_5341</name>
</gene>
<keyword evidence="1" id="KW-0472">Membrane</keyword>
<dbReference type="Proteomes" id="UP000815325">
    <property type="component" value="Unassembled WGS sequence"/>
</dbReference>
<name>A0ABQ7GQG3_DUNSA</name>
<dbReference type="Gene3D" id="3.30.530.20">
    <property type="match status" value="1"/>
</dbReference>
<reference evidence="2" key="1">
    <citation type="submission" date="2017-08" db="EMBL/GenBank/DDBJ databases">
        <authorList>
            <person name="Polle J.E."/>
            <person name="Barry K."/>
            <person name="Cushman J."/>
            <person name="Schmutz J."/>
            <person name="Tran D."/>
            <person name="Hathwaick L.T."/>
            <person name="Yim W.C."/>
            <person name="Jenkins J."/>
            <person name="Mckie-Krisberg Z.M."/>
            <person name="Prochnik S."/>
            <person name="Lindquist E."/>
            <person name="Dockter R.B."/>
            <person name="Adam C."/>
            <person name="Molina H."/>
            <person name="Bunkerborg J."/>
            <person name="Jin E."/>
            <person name="Buchheim M."/>
            <person name="Magnuson J."/>
        </authorList>
    </citation>
    <scope>NUCLEOTIDE SEQUENCE</scope>
    <source>
        <strain evidence="2">CCAP 19/18</strain>
    </source>
</reference>
<proteinExistence type="predicted"/>